<comment type="similarity">
    <text evidence="2">Belongs to the CCC1 family.</text>
</comment>
<reference evidence="8 9" key="1">
    <citation type="journal article" date="2013" name="Curr. Biol.">
        <title>The Genome of the Foraminiferan Reticulomyxa filosa.</title>
        <authorList>
            <person name="Glockner G."/>
            <person name="Hulsmann N."/>
            <person name="Schleicher M."/>
            <person name="Noegel A.A."/>
            <person name="Eichinger L."/>
            <person name="Gallinger C."/>
            <person name="Pawlowski J."/>
            <person name="Sierra R."/>
            <person name="Euteneuer U."/>
            <person name="Pillet L."/>
            <person name="Moustafa A."/>
            <person name="Platzer M."/>
            <person name="Groth M."/>
            <person name="Szafranski K."/>
            <person name="Schliwa M."/>
        </authorList>
    </citation>
    <scope>NUCLEOTIDE SEQUENCE [LARGE SCALE GENOMIC DNA]</scope>
</reference>
<evidence type="ECO:0000256" key="6">
    <source>
        <dbReference type="SAM" id="MobiDB-lite"/>
    </source>
</evidence>
<evidence type="ECO:0000256" key="5">
    <source>
        <dbReference type="ARBA" id="ARBA00023136"/>
    </source>
</evidence>
<dbReference type="GO" id="GO:0030026">
    <property type="term" value="P:intracellular manganese ion homeostasis"/>
    <property type="evidence" value="ECO:0007669"/>
    <property type="project" value="InterPro"/>
</dbReference>
<feature type="compositionally biased region" description="Acidic residues" evidence="6">
    <location>
        <begin position="34"/>
        <end position="43"/>
    </location>
</feature>
<feature type="compositionally biased region" description="Basic and acidic residues" evidence="6">
    <location>
        <begin position="44"/>
        <end position="54"/>
    </location>
</feature>
<gene>
    <name evidence="8" type="ORF">RFI_08923</name>
</gene>
<evidence type="ECO:0000256" key="4">
    <source>
        <dbReference type="ARBA" id="ARBA00022989"/>
    </source>
</evidence>
<dbReference type="AlphaFoldDB" id="X6NPJ3"/>
<evidence type="ECO:0000313" key="8">
    <source>
        <dbReference type="EMBL" id="ETO28210.1"/>
    </source>
</evidence>
<keyword evidence="5 7" id="KW-0472">Membrane</keyword>
<dbReference type="OrthoDB" id="73465at2759"/>
<keyword evidence="3 7" id="KW-0812">Transmembrane</keyword>
<accession>X6NPJ3</accession>
<feature type="region of interest" description="Disordered" evidence="6">
    <location>
        <begin position="33"/>
        <end position="54"/>
    </location>
</feature>
<keyword evidence="4 7" id="KW-1133">Transmembrane helix</keyword>
<evidence type="ECO:0000256" key="1">
    <source>
        <dbReference type="ARBA" id="ARBA00004127"/>
    </source>
</evidence>
<evidence type="ECO:0000256" key="3">
    <source>
        <dbReference type="ARBA" id="ARBA00022692"/>
    </source>
</evidence>
<dbReference type="Proteomes" id="UP000023152">
    <property type="component" value="Unassembled WGS sequence"/>
</dbReference>
<proteinExistence type="inferred from homology"/>
<sequence>MTQAEKSSKLCDVYQYSNSKELDAEIRRAWQNGDLEEAEDESKEDNKCMDHSKKMRLQEEEKEAEAEVLMREEEEAIANGDMIVHIIDVSEENHKKYGEYVKSIIYGGLDGIITTFAVVSAVHGANLEPETVLVLGFANLIADGFSMGMGDYLSESAEYDFARSERDREKWEFENFQEGEILEMIEIYETKGITKEDAEVILRTMAKYPDFFIDHMLIEELNIQPVEEHESAIKNGLATMASFLIFGSIPLLSYAVMAPIHLKSFIFIIIFIIVIPPPSLFFSPFFLFPSFSFPPPLAKLIRYTHARYAYTLSRL</sequence>
<comment type="caution">
    <text evidence="8">The sequence shown here is derived from an EMBL/GenBank/DDBJ whole genome shotgun (WGS) entry which is preliminary data.</text>
</comment>
<evidence type="ECO:0000256" key="7">
    <source>
        <dbReference type="SAM" id="Phobius"/>
    </source>
</evidence>
<dbReference type="EMBL" id="ASPP01006799">
    <property type="protein sequence ID" value="ETO28210.1"/>
    <property type="molecule type" value="Genomic_DNA"/>
</dbReference>
<dbReference type="GO" id="GO:0012505">
    <property type="term" value="C:endomembrane system"/>
    <property type="evidence" value="ECO:0007669"/>
    <property type="project" value="UniProtKB-SubCell"/>
</dbReference>
<dbReference type="Pfam" id="PF01988">
    <property type="entry name" value="VIT1"/>
    <property type="match status" value="1"/>
</dbReference>
<name>X6NPJ3_RETFI</name>
<keyword evidence="9" id="KW-1185">Reference proteome</keyword>
<evidence type="ECO:0000256" key="2">
    <source>
        <dbReference type="ARBA" id="ARBA00007049"/>
    </source>
</evidence>
<organism evidence="8 9">
    <name type="scientific">Reticulomyxa filosa</name>
    <dbReference type="NCBI Taxonomy" id="46433"/>
    <lineage>
        <taxon>Eukaryota</taxon>
        <taxon>Sar</taxon>
        <taxon>Rhizaria</taxon>
        <taxon>Retaria</taxon>
        <taxon>Foraminifera</taxon>
        <taxon>Monothalamids</taxon>
        <taxon>Reticulomyxidae</taxon>
        <taxon>Reticulomyxa</taxon>
    </lineage>
</organism>
<comment type="subcellular location">
    <subcellularLocation>
        <location evidence="1">Endomembrane system</location>
        <topology evidence="1">Multi-pass membrane protein</topology>
    </subcellularLocation>
</comment>
<evidence type="ECO:0000313" key="9">
    <source>
        <dbReference type="Proteomes" id="UP000023152"/>
    </source>
</evidence>
<feature type="transmembrane region" description="Helical" evidence="7">
    <location>
        <begin position="237"/>
        <end position="257"/>
    </location>
</feature>
<feature type="transmembrane region" description="Helical" evidence="7">
    <location>
        <begin position="264"/>
        <end position="287"/>
    </location>
</feature>
<protein>
    <submittedName>
        <fullName evidence="8">Uncharacterized protein</fullName>
    </submittedName>
</protein>
<dbReference type="InterPro" id="IPR008217">
    <property type="entry name" value="Ccc1_fam"/>
</dbReference>
<dbReference type="PANTHER" id="PTHR31851">
    <property type="entry name" value="FE(2+)/MN(2+) TRANSPORTER PCL1"/>
    <property type="match status" value="1"/>
</dbReference>
<dbReference type="GO" id="GO:0005384">
    <property type="term" value="F:manganese ion transmembrane transporter activity"/>
    <property type="evidence" value="ECO:0007669"/>
    <property type="project" value="InterPro"/>
</dbReference>